<protein>
    <recommendedName>
        <fullName evidence="2">histidine kinase</fullName>
        <ecNumber evidence="2">2.7.13.3</ecNumber>
    </recommendedName>
</protein>
<dbReference type="FunFam" id="3.30.565.10:FF:000010">
    <property type="entry name" value="Sensor histidine kinase RcsC"/>
    <property type="match status" value="1"/>
</dbReference>
<feature type="domain" description="PAC" evidence="11">
    <location>
        <begin position="321"/>
        <end position="373"/>
    </location>
</feature>
<feature type="domain" description="Histidine kinase" evidence="9">
    <location>
        <begin position="391"/>
        <end position="614"/>
    </location>
</feature>
<feature type="transmembrane region" description="Helical" evidence="8">
    <location>
        <begin position="41"/>
        <end position="66"/>
    </location>
</feature>
<dbReference type="Pfam" id="PF03707">
    <property type="entry name" value="MHYT"/>
    <property type="match status" value="2"/>
</dbReference>
<dbReference type="SMART" id="SM00388">
    <property type="entry name" value="HisKA"/>
    <property type="match status" value="1"/>
</dbReference>
<keyword evidence="8" id="KW-0812">Transmembrane</keyword>
<dbReference type="InterPro" id="IPR000014">
    <property type="entry name" value="PAS"/>
</dbReference>
<feature type="modified residue" description="4-aspartylphosphate" evidence="7">
    <location>
        <position position="804"/>
    </location>
</feature>
<dbReference type="CDD" id="cd00082">
    <property type="entry name" value="HisKA"/>
    <property type="match status" value="1"/>
</dbReference>
<dbReference type="Pfam" id="PF08447">
    <property type="entry name" value="PAS_3"/>
    <property type="match status" value="1"/>
</dbReference>
<dbReference type="PRINTS" id="PR00344">
    <property type="entry name" value="BCTRLSENSOR"/>
</dbReference>
<feature type="modified residue" description="4-aspartylphosphate" evidence="7">
    <location>
        <position position="686"/>
    </location>
</feature>
<dbReference type="SUPFAM" id="SSF47384">
    <property type="entry name" value="Homodimeric domain of signal transducing histidine kinase"/>
    <property type="match status" value="1"/>
</dbReference>
<feature type="transmembrane region" description="Helical" evidence="8">
    <location>
        <begin position="12"/>
        <end position="29"/>
    </location>
</feature>
<dbReference type="SMART" id="SM00448">
    <property type="entry name" value="REC"/>
    <property type="match status" value="2"/>
</dbReference>
<proteinExistence type="predicted"/>
<feature type="transmembrane region" description="Helical" evidence="8">
    <location>
        <begin position="171"/>
        <end position="193"/>
    </location>
</feature>
<dbReference type="InterPro" id="IPR035965">
    <property type="entry name" value="PAS-like_dom_sf"/>
</dbReference>
<feature type="domain" description="MHYT" evidence="12">
    <location>
        <begin position="6"/>
        <end position="194"/>
    </location>
</feature>
<keyword evidence="8" id="KW-1133">Transmembrane helix</keyword>
<dbReference type="InterPro" id="IPR013655">
    <property type="entry name" value="PAS_fold_3"/>
</dbReference>
<dbReference type="InterPro" id="IPR011006">
    <property type="entry name" value="CheY-like_superfamily"/>
</dbReference>
<comment type="caution">
    <text evidence="13">The sequence shown here is derived from an EMBL/GenBank/DDBJ whole genome shotgun (WGS) entry which is preliminary data.</text>
</comment>
<feature type="transmembrane region" description="Helical" evidence="8">
    <location>
        <begin position="140"/>
        <end position="159"/>
    </location>
</feature>
<dbReference type="NCBIfam" id="TIGR00229">
    <property type="entry name" value="sensory_box"/>
    <property type="match status" value="1"/>
</dbReference>
<dbReference type="InterPro" id="IPR005467">
    <property type="entry name" value="His_kinase_dom"/>
</dbReference>
<evidence type="ECO:0000256" key="1">
    <source>
        <dbReference type="ARBA" id="ARBA00000085"/>
    </source>
</evidence>
<evidence type="ECO:0000259" key="11">
    <source>
        <dbReference type="PROSITE" id="PS50113"/>
    </source>
</evidence>
<dbReference type="InterPro" id="IPR036097">
    <property type="entry name" value="HisK_dim/P_sf"/>
</dbReference>
<feature type="transmembrane region" description="Helical" evidence="8">
    <location>
        <begin position="72"/>
        <end position="95"/>
    </location>
</feature>
<name>A0A4V1RTZ1_9HYPH</name>
<dbReference type="EMBL" id="QYBB01000057">
    <property type="protein sequence ID" value="RYC29334.1"/>
    <property type="molecule type" value="Genomic_DNA"/>
</dbReference>
<gene>
    <name evidence="13" type="ORF">D3273_24540</name>
</gene>
<dbReference type="SUPFAM" id="SSF55785">
    <property type="entry name" value="PYP-like sensor domain (PAS domain)"/>
    <property type="match status" value="1"/>
</dbReference>
<evidence type="ECO:0000256" key="4">
    <source>
        <dbReference type="ARBA" id="ARBA00022679"/>
    </source>
</evidence>
<dbReference type="Gene3D" id="3.30.450.20">
    <property type="entry name" value="PAS domain"/>
    <property type="match status" value="1"/>
</dbReference>
<dbReference type="Gene3D" id="3.40.50.2300">
    <property type="match status" value="2"/>
</dbReference>
<dbReference type="CDD" id="cd00130">
    <property type="entry name" value="PAS"/>
    <property type="match status" value="1"/>
</dbReference>
<dbReference type="PROSITE" id="PS50110">
    <property type="entry name" value="RESPONSE_REGULATORY"/>
    <property type="match status" value="2"/>
</dbReference>
<dbReference type="PANTHER" id="PTHR43047">
    <property type="entry name" value="TWO-COMPONENT HISTIDINE PROTEIN KINASE"/>
    <property type="match status" value="1"/>
</dbReference>
<reference evidence="13 14" key="2">
    <citation type="submission" date="2019-02" db="EMBL/GenBank/DDBJ databases">
        <title>'Lichenibacterium ramalinii' gen. nov. sp. nov., 'Lichenibacterium minor' gen. nov. sp. nov.</title>
        <authorList>
            <person name="Pankratov T."/>
        </authorList>
    </citation>
    <scope>NUCLEOTIDE SEQUENCE [LARGE SCALE GENOMIC DNA]</scope>
    <source>
        <strain evidence="13 14">RmlP026</strain>
    </source>
</reference>
<evidence type="ECO:0000313" key="14">
    <source>
        <dbReference type="Proteomes" id="UP000290759"/>
    </source>
</evidence>
<dbReference type="SMART" id="SM00086">
    <property type="entry name" value="PAC"/>
    <property type="match status" value="1"/>
</dbReference>
<evidence type="ECO:0000313" key="13">
    <source>
        <dbReference type="EMBL" id="RYC29334.1"/>
    </source>
</evidence>
<dbReference type="InterPro" id="IPR001610">
    <property type="entry name" value="PAC"/>
</dbReference>
<evidence type="ECO:0000259" key="10">
    <source>
        <dbReference type="PROSITE" id="PS50110"/>
    </source>
</evidence>
<evidence type="ECO:0000256" key="5">
    <source>
        <dbReference type="ARBA" id="ARBA00022777"/>
    </source>
</evidence>
<dbReference type="EC" id="2.7.13.3" evidence="2"/>
<dbReference type="GO" id="GO:0009927">
    <property type="term" value="F:histidine phosphotransfer kinase activity"/>
    <property type="evidence" value="ECO:0007669"/>
    <property type="project" value="TreeGrafter"/>
</dbReference>
<evidence type="ECO:0000256" key="2">
    <source>
        <dbReference type="ARBA" id="ARBA00012438"/>
    </source>
</evidence>
<dbReference type="CDD" id="cd17574">
    <property type="entry name" value="REC_OmpR"/>
    <property type="match status" value="1"/>
</dbReference>
<keyword evidence="5" id="KW-0418">Kinase</keyword>
<dbReference type="PROSITE" id="PS50109">
    <property type="entry name" value="HIS_KIN"/>
    <property type="match status" value="1"/>
</dbReference>
<dbReference type="Gene3D" id="3.30.565.10">
    <property type="entry name" value="Histidine kinase-like ATPase, C-terminal domain"/>
    <property type="match status" value="1"/>
</dbReference>
<evidence type="ECO:0000256" key="7">
    <source>
        <dbReference type="PROSITE-ProRule" id="PRU00169"/>
    </source>
</evidence>
<dbReference type="InterPro" id="IPR004358">
    <property type="entry name" value="Sig_transdc_His_kin-like_C"/>
</dbReference>
<dbReference type="Pfam" id="PF02518">
    <property type="entry name" value="HATPase_c"/>
    <property type="match status" value="1"/>
</dbReference>
<dbReference type="PROSITE" id="PS50113">
    <property type="entry name" value="PAC"/>
    <property type="match status" value="1"/>
</dbReference>
<accession>A0A4V1RTZ1</accession>
<evidence type="ECO:0000256" key="8">
    <source>
        <dbReference type="PROSITE-ProRule" id="PRU00244"/>
    </source>
</evidence>
<dbReference type="PANTHER" id="PTHR43047:SF72">
    <property type="entry name" value="OSMOSENSING HISTIDINE PROTEIN KINASE SLN1"/>
    <property type="match status" value="1"/>
</dbReference>
<keyword evidence="8" id="KW-0472">Membrane</keyword>
<organism evidence="13 14">
    <name type="scientific">Lichenibacterium minor</name>
    <dbReference type="NCBI Taxonomy" id="2316528"/>
    <lineage>
        <taxon>Bacteria</taxon>
        <taxon>Pseudomonadati</taxon>
        <taxon>Pseudomonadota</taxon>
        <taxon>Alphaproteobacteria</taxon>
        <taxon>Hyphomicrobiales</taxon>
        <taxon>Lichenihabitantaceae</taxon>
        <taxon>Lichenibacterium</taxon>
    </lineage>
</organism>
<feature type="domain" description="Response regulatory" evidence="10">
    <location>
        <begin position="755"/>
        <end position="870"/>
    </location>
</feature>
<dbReference type="InterPro" id="IPR000700">
    <property type="entry name" value="PAS-assoc_C"/>
</dbReference>
<keyword evidence="6" id="KW-0902">Two-component regulatory system</keyword>
<feature type="transmembrane region" description="Helical" evidence="8">
    <location>
        <begin position="107"/>
        <end position="128"/>
    </location>
</feature>
<evidence type="ECO:0000256" key="6">
    <source>
        <dbReference type="ARBA" id="ARBA00023012"/>
    </source>
</evidence>
<dbReference type="InterPro" id="IPR003661">
    <property type="entry name" value="HisK_dim/P_dom"/>
</dbReference>
<dbReference type="InterPro" id="IPR001789">
    <property type="entry name" value="Sig_transdc_resp-reg_receiver"/>
</dbReference>
<evidence type="ECO:0000259" key="9">
    <source>
        <dbReference type="PROSITE" id="PS50109"/>
    </source>
</evidence>
<dbReference type="GO" id="GO:0005886">
    <property type="term" value="C:plasma membrane"/>
    <property type="evidence" value="ECO:0007669"/>
    <property type="project" value="TreeGrafter"/>
</dbReference>
<reference evidence="13 14" key="1">
    <citation type="submission" date="2018-12" db="EMBL/GenBank/DDBJ databases">
        <authorList>
            <person name="Grouzdev D.S."/>
            <person name="Krutkina M.S."/>
        </authorList>
    </citation>
    <scope>NUCLEOTIDE SEQUENCE [LARGE SCALE GENOMIC DNA]</scope>
    <source>
        <strain evidence="13 14">RmlP026</strain>
    </source>
</reference>
<comment type="catalytic activity">
    <reaction evidence="1">
        <text>ATP + protein L-histidine = ADP + protein N-phospho-L-histidine.</text>
        <dbReference type="EC" id="2.7.13.3"/>
    </reaction>
</comment>
<dbReference type="Pfam" id="PF00072">
    <property type="entry name" value="Response_reg"/>
    <property type="match status" value="2"/>
</dbReference>
<dbReference type="FunFam" id="3.30.450.20:FF:000099">
    <property type="entry name" value="Sensory box sensor histidine kinase"/>
    <property type="match status" value="1"/>
</dbReference>
<dbReference type="InterPro" id="IPR003594">
    <property type="entry name" value="HATPase_dom"/>
</dbReference>
<dbReference type="SUPFAM" id="SSF55874">
    <property type="entry name" value="ATPase domain of HSP90 chaperone/DNA topoisomerase II/histidine kinase"/>
    <property type="match status" value="1"/>
</dbReference>
<keyword evidence="4" id="KW-0808">Transferase</keyword>
<dbReference type="SUPFAM" id="SSF52172">
    <property type="entry name" value="CheY-like"/>
    <property type="match status" value="2"/>
</dbReference>
<dbReference type="SMART" id="SM00387">
    <property type="entry name" value="HATPase_c"/>
    <property type="match status" value="1"/>
</dbReference>
<keyword evidence="14" id="KW-1185">Reference proteome</keyword>
<feature type="transmembrane region" description="Helical" evidence="8">
    <location>
        <begin position="215"/>
        <end position="236"/>
    </location>
</feature>
<dbReference type="CDD" id="cd00156">
    <property type="entry name" value="REC"/>
    <property type="match status" value="1"/>
</dbReference>
<dbReference type="InterPro" id="IPR005330">
    <property type="entry name" value="MHYT_dom"/>
</dbReference>
<dbReference type="AlphaFoldDB" id="A0A4V1RTZ1"/>
<feature type="domain" description="Response regulatory" evidence="10">
    <location>
        <begin position="637"/>
        <end position="750"/>
    </location>
</feature>
<sequence>MLHTGYDPSLVALSIAIAVLASYTALDLGGRVRGASPGPRWGWIGAASLAMGGGIWAMHFVGMLAFQMAMPVLYGVRLTVLSFAIAVGATGAAFAWVTRPSATRRDVLVSGPLMGVGVAAMHYTGMVAMEVPGDLAFDPAIVAVSVLIAVTAATVALWLTTRQIDVWQKAVAACVMGLAVAGMHYTGMAAATFTEEMHGAAMAHPGVVGLGQQNLALYVAGATFAILFLGMFASALDQQRIGRDLHASEERFRAAAERVGDIIWSTDARGEMRRPQAYWQRFTGQTMAECQGAGWTAAIHPEDLGPTLSAWRDATATEGLFDFEHRVLRHDGAYRVCSVRAGPVRDRDGTVREWVGVHEDVTERREAEVALRQARDAAEEANLAKSTFLANMSHELRTPLSAIIGYSEMMGEEIADGCEGADLASDMAKVEGNARHLLGLINDVLDLSKIESGKMEVYAEDFDVGSTLREVAGTVESLVGKKGNRLALDLAPDLGTARTDVTKLRQMLLNLLSNAAKFTENGTITLGASRVARSDGEWLRFTVSDTGIGMTPEQLAKLFQRFTQADASTTRKFGGTGLGLSLTRAFADMLGGEVGVGSVAGQGTTFSLSLPATRADEADESLPDPELPTEGAGAGDLVLVIDDDADQRTLLTRFLHKEGFRVQVAGDGRKGLALARRLRPRAILLDVMMPGIDGWSVLTDIKVDPDLSETPVVMVTSVDQRNLADSLGAAEYMVKPVRWDRFRDVMGRFRSSSGGILVVDDSDDARAAVCSMLADDGWMVTEAMDGREGLARAGERRPDVVLLDLNMPVMDGFDFLAELRRIPGCAEVPVVVLTARSLPNDDHRRLRGASQVLNKGDIGMRALVDRLHGLADRVRLTA</sequence>
<dbReference type="InterPro" id="IPR036890">
    <property type="entry name" value="HATPase_C_sf"/>
</dbReference>
<dbReference type="PROSITE" id="PS50924">
    <property type="entry name" value="MHYT"/>
    <property type="match status" value="1"/>
</dbReference>
<dbReference type="Gene3D" id="1.10.287.130">
    <property type="match status" value="1"/>
</dbReference>
<evidence type="ECO:0000256" key="3">
    <source>
        <dbReference type="ARBA" id="ARBA00022553"/>
    </source>
</evidence>
<dbReference type="OrthoDB" id="9810730at2"/>
<keyword evidence="3 7" id="KW-0597">Phosphoprotein</keyword>
<dbReference type="Proteomes" id="UP000290759">
    <property type="component" value="Unassembled WGS sequence"/>
</dbReference>
<dbReference type="Pfam" id="PF00512">
    <property type="entry name" value="HisKA"/>
    <property type="match status" value="1"/>
</dbReference>
<dbReference type="CDD" id="cd16922">
    <property type="entry name" value="HATPase_EvgS-ArcB-TorS-like"/>
    <property type="match status" value="1"/>
</dbReference>
<dbReference type="GO" id="GO:0000155">
    <property type="term" value="F:phosphorelay sensor kinase activity"/>
    <property type="evidence" value="ECO:0007669"/>
    <property type="project" value="InterPro"/>
</dbReference>
<evidence type="ECO:0000259" key="12">
    <source>
        <dbReference type="PROSITE" id="PS50924"/>
    </source>
</evidence>